<feature type="compositionally biased region" description="Polar residues" evidence="7">
    <location>
        <begin position="330"/>
        <end position="339"/>
    </location>
</feature>
<evidence type="ECO:0000313" key="9">
    <source>
        <dbReference type="Ensembl" id="ENSPTEP00000029582.1"/>
    </source>
</evidence>
<feature type="region of interest" description="Disordered" evidence="7">
    <location>
        <begin position="1"/>
        <end position="52"/>
    </location>
</feature>
<dbReference type="PANTHER" id="PTHR15756:SF6">
    <property type="entry name" value="TRANSMEMBRANE PROTEIN 176A"/>
    <property type="match status" value="1"/>
</dbReference>
<dbReference type="InterPro" id="IPR007237">
    <property type="entry name" value="CD20-like"/>
</dbReference>
<dbReference type="Proteomes" id="UP000694416">
    <property type="component" value="Unplaced"/>
</dbReference>
<feature type="transmembrane region" description="Helical" evidence="8">
    <location>
        <begin position="563"/>
        <end position="586"/>
    </location>
</feature>
<sequence length="605" mass="64003">VHLRFQLSPDPQDHCFPHPTPTPRSASPPPEESDLNQAGTTEIPRAGRPTPGRWWALPGCPERFSLSSSSCAPGLGKASGSPATPWPRPRSHPTVGLQPGSRRAGGGKYRGRARPKPLLLLSSRFLGEKHLHPAVPPSYASSPGNQDGGRKTSCGQDGVGAWPWGLLVTEGPAARGSPGPQGPRLTCRPPGAGGVAERTGADPEQGSDGRAEVAEAGVGAEAPPRLRGFPKPAAAPGSGRGVQPGGADLAGEGRAPARPLSSHSPTFARRPWLGGAGGEDDPTGFPRAVRPRTLPAPQSPVTLGQRENPRRTPGTAACREPEGLKFNPAPASTSNSQPTSPAGAPALPLPAGGSRGASPSSLMLPSSHTVSLTMETADNDEMAPEAPQPTHVDVHIHQESALAKLLLTCCSALRPRATQARGSSRLLVASWVMQIVLGILSAVLGGFFYIGNYTLLVTSGAAIWTGAVAVLAGATAFIYEKRGGTYWALLRTLLALAAFSTAIAALKLWNEDFQYGYYYNSVCHISTSSGWYTPAPTHSPEEVRRLHLCTSFLYMLKALFHTLQATILGVWILLFLASLAPLWLYCWRKFPTKRKRHQKEMLEVS</sequence>
<accession>A0A8C9LV35</accession>
<comment type="similarity">
    <text evidence="2">Belongs to the TMEM176 family.</text>
</comment>
<feature type="compositionally biased region" description="Low complexity" evidence="7">
    <location>
        <begin position="214"/>
        <end position="225"/>
    </location>
</feature>
<feature type="compositionally biased region" description="Pro residues" evidence="7">
    <location>
        <begin position="18"/>
        <end position="30"/>
    </location>
</feature>
<feature type="region of interest" description="Disordered" evidence="7">
    <location>
        <begin position="132"/>
        <end position="158"/>
    </location>
</feature>
<keyword evidence="5 8" id="KW-1133">Transmembrane helix</keyword>
<reference evidence="9" key="2">
    <citation type="submission" date="2025-09" db="UniProtKB">
        <authorList>
            <consortium name="Ensembl"/>
        </authorList>
    </citation>
    <scope>IDENTIFICATION</scope>
</reference>
<dbReference type="AlphaFoldDB" id="A0A8C9LV35"/>
<dbReference type="Ensembl" id="ENSPTET00000041099.1">
    <property type="protein sequence ID" value="ENSPTEP00000029582.1"/>
    <property type="gene ID" value="ENSPTEG00000028968.1"/>
</dbReference>
<feature type="region of interest" description="Disordered" evidence="7">
    <location>
        <begin position="66"/>
        <end position="114"/>
    </location>
</feature>
<dbReference type="InterPro" id="IPR009281">
    <property type="entry name" value="TMEM176A/TMEM176B"/>
</dbReference>
<evidence type="ECO:0000313" key="10">
    <source>
        <dbReference type="Proteomes" id="UP000694416"/>
    </source>
</evidence>
<feature type="transmembrane region" description="Helical" evidence="8">
    <location>
        <begin position="486"/>
        <end position="509"/>
    </location>
</feature>
<evidence type="ECO:0000256" key="7">
    <source>
        <dbReference type="SAM" id="MobiDB-lite"/>
    </source>
</evidence>
<evidence type="ECO:0000256" key="1">
    <source>
        <dbReference type="ARBA" id="ARBA00004141"/>
    </source>
</evidence>
<protein>
    <recommendedName>
        <fullName evidence="11">Transmembrane protein 176A</fullName>
    </recommendedName>
</protein>
<feature type="region of interest" description="Disordered" evidence="7">
    <location>
        <begin position="171"/>
        <end position="365"/>
    </location>
</feature>
<keyword evidence="3" id="KW-0597">Phosphoprotein</keyword>
<evidence type="ECO:0000256" key="6">
    <source>
        <dbReference type="ARBA" id="ARBA00023136"/>
    </source>
</evidence>
<reference evidence="9" key="1">
    <citation type="submission" date="2025-08" db="UniProtKB">
        <authorList>
            <consortium name="Ensembl"/>
        </authorList>
    </citation>
    <scope>IDENTIFICATION</scope>
</reference>
<name>A0A8C9LV35_9PRIM</name>
<evidence type="ECO:0000256" key="5">
    <source>
        <dbReference type="ARBA" id="ARBA00022989"/>
    </source>
</evidence>
<evidence type="ECO:0008006" key="11">
    <source>
        <dbReference type="Google" id="ProtNLM"/>
    </source>
</evidence>
<evidence type="ECO:0000256" key="8">
    <source>
        <dbReference type="SAM" id="Phobius"/>
    </source>
</evidence>
<keyword evidence="4 8" id="KW-0812">Transmembrane</keyword>
<evidence type="ECO:0000256" key="2">
    <source>
        <dbReference type="ARBA" id="ARBA00006022"/>
    </source>
</evidence>
<keyword evidence="6 8" id="KW-0472">Membrane</keyword>
<evidence type="ECO:0000256" key="3">
    <source>
        <dbReference type="ARBA" id="ARBA00022553"/>
    </source>
</evidence>
<proteinExistence type="inferred from homology"/>
<feature type="compositionally biased region" description="Low complexity" evidence="7">
    <location>
        <begin position="340"/>
        <end position="362"/>
    </location>
</feature>
<dbReference type="Pfam" id="PF04103">
    <property type="entry name" value="CD20"/>
    <property type="match status" value="1"/>
</dbReference>
<comment type="subcellular location">
    <subcellularLocation>
        <location evidence="1">Membrane</location>
        <topology evidence="1">Multi-pass membrane protein</topology>
    </subcellularLocation>
</comment>
<evidence type="ECO:0000256" key="4">
    <source>
        <dbReference type="ARBA" id="ARBA00022692"/>
    </source>
</evidence>
<dbReference type="GO" id="GO:0016020">
    <property type="term" value="C:membrane"/>
    <property type="evidence" value="ECO:0007669"/>
    <property type="project" value="UniProtKB-SubCell"/>
</dbReference>
<keyword evidence="10" id="KW-1185">Reference proteome</keyword>
<dbReference type="PANTHER" id="PTHR15756">
    <property type="entry name" value="LR8/HCA112"/>
    <property type="match status" value="1"/>
</dbReference>
<feature type="transmembrane region" description="Helical" evidence="8">
    <location>
        <begin position="426"/>
        <end position="450"/>
    </location>
</feature>
<feature type="transmembrane region" description="Helical" evidence="8">
    <location>
        <begin position="456"/>
        <end position="479"/>
    </location>
</feature>
<organism evidence="9 10">
    <name type="scientific">Piliocolobus tephrosceles</name>
    <name type="common">Ugandan red Colobus</name>
    <dbReference type="NCBI Taxonomy" id="591936"/>
    <lineage>
        <taxon>Eukaryota</taxon>
        <taxon>Metazoa</taxon>
        <taxon>Chordata</taxon>
        <taxon>Craniata</taxon>
        <taxon>Vertebrata</taxon>
        <taxon>Euteleostomi</taxon>
        <taxon>Mammalia</taxon>
        <taxon>Eutheria</taxon>
        <taxon>Euarchontoglires</taxon>
        <taxon>Primates</taxon>
        <taxon>Haplorrhini</taxon>
        <taxon>Catarrhini</taxon>
        <taxon>Cercopithecidae</taxon>
        <taxon>Colobinae</taxon>
        <taxon>Piliocolobus</taxon>
    </lineage>
</organism>